<accession>M5CD01</accession>
<name>M5CD01_THACB</name>
<feature type="compositionally biased region" description="Polar residues" evidence="1">
    <location>
        <begin position="346"/>
        <end position="357"/>
    </location>
</feature>
<feature type="region of interest" description="Disordered" evidence="1">
    <location>
        <begin position="337"/>
        <end position="371"/>
    </location>
</feature>
<dbReference type="CDD" id="cd12148">
    <property type="entry name" value="fungal_TF_MHR"/>
    <property type="match status" value="1"/>
</dbReference>
<dbReference type="HOGENOM" id="CLU_746356_0_0_1"/>
<evidence type="ECO:0000313" key="2">
    <source>
        <dbReference type="EMBL" id="CCO37124.1"/>
    </source>
</evidence>
<evidence type="ECO:0000313" key="3">
    <source>
        <dbReference type="Proteomes" id="UP000012065"/>
    </source>
</evidence>
<reference evidence="2 3" key="1">
    <citation type="journal article" date="2013" name="J. Biotechnol.">
        <title>Establishment and interpretation of the genome sequence of the phytopathogenic fungus Rhizoctonia solani AG1-IB isolate 7/3/14.</title>
        <authorList>
            <person name="Wibberg D.W."/>
            <person name="Jelonek L.J."/>
            <person name="Rupp O.R."/>
            <person name="Hennig M.H."/>
            <person name="Eikmeyer F.E."/>
            <person name="Goesmann A.G."/>
            <person name="Hartmann A.H."/>
            <person name="Borriss R.B."/>
            <person name="Grosch R.G."/>
            <person name="Puehler A.P."/>
            <person name="Schlueter A.S."/>
        </authorList>
    </citation>
    <scope>NUCLEOTIDE SEQUENCE [LARGE SCALE GENOMIC DNA]</scope>
    <source>
        <strain evidence="3">AG1-IB / isolate 7/3/14</strain>
    </source>
</reference>
<dbReference type="AlphaFoldDB" id="M5CD01"/>
<proteinExistence type="predicted"/>
<protein>
    <submittedName>
        <fullName evidence="2">Uncharacterized protein</fullName>
    </submittedName>
</protein>
<evidence type="ECO:0000256" key="1">
    <source>
        <dbReference type="SAM" id="MobiDB-lite"/>
    </source>
</evidence>
<gene>
    <name evidence="2" type="ORF">BN14_11275</name>
</gene>
<dbReference type="Proteomes" id="UP000012065">
    <property type="component" value="Unassembled WGS sequence"/>
</dbReference>
<organism evidence="2 3">
    <name type="scientific">Thanatephorus cucumeris (strain AG1-IB / isolate 7/3/14)</name>
    <name type="common">Lettuce bottom rot fungus</name>
    <name type="synonym">Rhizoctonia solani</name>
    <dbReference type="NCBI Taxonomy" id="1108050"/>
    <lineage>
        <taxon>Eukaryota</taxon>
        <taxon>Fungi</taxon>
        <taxon>Dikarya</taxon>
        <taxon>Basidiomycota</taxon>
        <taxon>Agaricomycotina</taxon>
        <taxon>Agaricomycetes</taxon>
        <taxon>Cantharellales</taxon>
        <taxon>Ceratobasidiaceae</taxon>
        <taxon>Rhizoctonia</taxon>
        <taxon>Rhizoctonia solani AG-1</taxon>
    </lineage>
</organism>
<dbReference type="EMBL" id="CAOJ01016802">
    <property type="protein sequence ID" value="CCO37124.1"/>
    <property type="molecule type" value="Genomic_DNA"/>
</dbReference>
<sequence length="371" mass="41726">MICAALGRPSAMQDVDSDLDPVLELDDEDWPVDGDLFQPLEKPSRRAIQTLYALDRTKRQMGIIGSQKERELLIDLQMHLEHWKQTVHSHLQVETTSGIFLEQAIALWSTYHHVNILIHREFITKESVLTVQAAFSSGMVLAFDLLAGEKASRSDRVDPWSSSEDWYPKSEKEANLETCRAILEMAETRYYIAGRWHDMLKEFLYSGVKLADPPKPEFLSPQRSNPEIQQPFVSWSMGGSKPGPGEPYPFNFTFNYNGQSYEGGQASGLVASETTSPSPPSRAVYGTYAPPHTTPPNPPAYVNSYGAYLPDAYYGGDTNVPFPSYVPQLNFAPNHGREEEFERGRQTSTSQWQQSIYSPWYRPGGNAPHSG</sequence>
<comment type="caution">
    <text evidence="2">The sequence shown here is derived from an EMBL/GenBank/DDBJ whole genome shotgun (WGS) entry which is preliminary data.</text>
</comment>